<protein>
    <submittedName>
        <fullName evidence="1">Uncharacterized protein</fullName>
    </submittedName>
</protein>
<evidence type="ECO:0000313" key="1">
    <source>
        <dbReference type="EMBL" id="EFX04962.1"/>
    </source>
</evidence>
<dbReference type="AlphaFoldDB" id="F0XBA0"/>
<name>F0XBA0_GROCL</name>
<gene>
    <name evidence="1" type="ORF">CMQ_5224</name>
</gene>
<proteinExistence type="predicted"/>
<dbReference type="HOGENOM" id="CLU_1787059_0_0_1"/>
<reference evidence="1 2" key="1">
    <citation type="journal article" date="2011" name="Proc. Natl. Acad. Sci. U.S.A.">
        <title>Genome and transcriptome analyses of the mountain pine beetle-fungal symbiont Grosmannia clavigera, a lodgepole pine pathogen.</title>
        <authorList>
            <person name="DiGuistini S."/>
            <person name="Wang Y."/>
            <person name="Liao N.Y."/>
            <person name="Taylor G."/>
            <person name="Tanguay P."/>
            <person name="Feau N."/>
            <person name="Henrissat B."/>
            <person name="Chan S.K."/>
            <person name="Hesse-Orce U."/>
            <person name="Alamouti S.M."/>
            <person name="Tsui C.K.M."/>
            <person name="Docking R.T."/>
            <person name="Levasseur A."/>
            <person name="Haridas S."/>
            <person name="Robertson G."/>
            <person name="Birol I."/>
            <person name="Holt R.A."/>
            <person name="Marra M.A."/>
            <person name="Hamelin R.C."/>
            <person name="Hirst M."/>
            <person name="Jones S.J.M."/>
            <person name="Bohlmann J."/>
            <person name="Breuil C."/>
        </authorList>
    </citation>
    <scope>NUCLEOTIDE SEQUENCE [LARGE SCALE GENOMIC DNA]</scope>
    <source>
        <strain evidence="2">kw1407 / UAMH 11150</strain>
    </source>
</reference>
<dbReference type="RefSeq" id="XP_014174444.1">
    <property type="nucleotide sequence ID" value="XM_014318969.1"/>
</dbReference>
<dbReference type="GeneID" id="25978523"/>
<evidence type="ECO:0000313" key="2">
    <source>
        <dbReference type="Proteomes" id="UP000007796"/>
    </source>
</evidence>
<dbReference type="InParanoid" id="F0XBA0"/>
<dbReference type="OrthoDB" id="5584477at2759"/>
<keyword evidence="2" id="KW-1185">Reference proteome</keyword>
<accession>F0XBA0</accession>
<dbReference type="Proteomes" id="UP000007796">
    <property type="component" value="Unassembled WGS sequence"/>
</dbReference>
<organism evidence="2">
    <name type="scientific">Grosmannia clavigera (strain kw1407 / UAMH 11150)</name>
    <name type="common">Blue stain fungus</name>
    <name type="synonym">Graphiocladiella clavigera</name>
    <dbReference type="NCBI Taxonomy" id="655863"/>
    <lineage>
        <taxon>Eukaryota</taxon>
        <taxon>Fungi</taxon>
        <taxon>Dikarya</taxon>
        <taxon>Ascomycota</taxon>
        <taxon>Pezizomycotina</taxon>
        <taxon>Sordariomycetes</taxon>
        <taxon>Sordariomycetidae</taxon>
        <taxon>Ophiostomatales</taxon>
        <taxon>Ophiostomataceae</taxon>
        <taxon>Leptographium</taxon>
    </lineage>
</organism>
<sequence>MYDVLPSVGIDQSRLEIIRVKPIRVGLAALHTLFDSVRKDRATPCTPDALDQLDLKTSWLHKSSNFVNSPEYRHDVDRVSEWEFGPLYVGFGLHEDLWEVRQGSKPRPKASLPSASKATRNVVFHKDKAWKQEDETLYDRMRKVI</sequence>
<dbReference type="EMBL" id="GL629756">
    <property type="protein sequence ID" value="EFX04962.1"/>
    <property type="molecule type" value="Genomic_DNA"/>
</dbReference>